<name>A0A7W9TLY8_CASDE</name>
<dbReference type="GO" id="GO:0009097">
    <property type="term" value="P:isoleucine biosynthetic process"/>
    <property type="evidence" value="ECO:0007669"/>
    <property type="project" value="TreeGrafter"/>
</dbReference>
<dbReference type="CDD" id="cd07035">
    <property type="entry name" value="TPP_PYR_POX_like"/>
    <property type="match status" value="1"/>
</dbReference>
<dbReference type="GO" id="GO:0009099">
    <property type="term" value="P:L-valine biosynthetic process"/>
    <property type="evidence" value="ECO:0007669"/>
    <property type="project" value="TreeGrafter"/>
</dbReference>
<dbReference type="GO" id="GO:0050660">
    <property type="term" value="F:flavin adenine dinucleotide binding"/>
    <property type="evidence" value="ECO:0007669"/>
    <property type="project" value="TreeGrafter"/>
</dbReference>
<dbReference type="Pfam" id="PF00205">
    <property type="entry name" value="TPP_enzyme_M"/>
    <property type="match status" value="1"/>
</dbReference>
<dbReference type="SUPFAM" id="SSF52467">
    <property type="entry name" value="DHS-like NAD/FAD-binding domain"/>
    <property type="match status" value="1"/>
</dbReference>
<dbReference type="InterPro" id="IPR029035">
    <property type="entry name" value="DHS-like_NAD/FAD-binding_dom"/>
</dbReference>
<dbReference type="EMBL" id="JACHIB010000005">
    <property type="protein sequence ID" value="MBB6082994.1"/>
    <property type="molecule type" value="Genomic_DNA"/>
</dbReference>
<evidence type="ECO:0000259" key="5">
    <source>
        <dbReference type="Pfam" id="PF02775"/>
    </source>
</evidence>
<dbReference type="InterPro" id="IPR012001">
    <property type="entry name" value="Thiamin_PyroP_enz_TPP-bd_dom"/>
</dbReference>
<reference evidence="7 8" key="1">
    <citation type="submission" date="2020-08" db="EMBL/GenBank/DDBJ databases">
        <title>Genomic Encyclopedia of Type Strains, Phase IV (KMG-IV): sequencing the most valuable type-strain genomes for metagenomic binning, comparative biology and taxonomic classification.</title>
        <authorList>
            <person name="Goeker M."/>
        </authorList>
    </citation>
    <scope>NUCLEOTIDE SEQUENCE [LARGE SCALE GENOMIC DNA]</scope>
    <source>
        <strain evidence="7 8">DSM 12141</strain>
    </source>
</reference>
<evidence type="ECO:0000259" key="6">
    <source>
        <dbReference type="Pfam" id="PF02776"/>
    </source>
</evidence>
<evidence type="ECO:0000313" key="8">
    <source>
        <dbReference type="Proteomes" id="UP000541136"/>
    </source>
</evidence>
<feature type="domain" description="Thiamine pyrophosphate enzyme central" evidence="4">
    <location>
        <begin position="198"/>
        <end position="319"/>
    </location>
</feature>
<dbReference type="InterPro" id="IPR029061">
    <property type="entry name" value="THDP-binding"/>
</dbReference>
<gene>
    <name evidence="7" type="ORF">HNR28_001029</name>
</gene>
<dbReference type="CDD" id="cd00568">
    <property type="entry name" value="TPP_enzymes"/>
    <property type="match status" value="1"/>
</dbReference>
<dbReference type="Gene3D" id="3.40.50.970">
    <property type="match status" value="2"/>
</dbReference>
<dbReference type="EC" id="2.2.1.6" evidence="7"/>
<dbReference type="GO" id="GO:0005948">
    <property type="term" value="C:acetolactate synthase complex"/>
    <property type="evidence" value="ECO:0007669"/>
    <property type="project" value="TreeGrafter"/>
</dbReference>
<protein>
    <submittedName>
        <fullName evidence="7">Acetolactate synthase-1/2/3 large subunit</fullName>
        <ecNumber evidence="7">2.2.1.6</ecNumber>
    </submittedName>
</protein>
<dbReference type="GO" id="GO:0030976">
    <property type="term" value="F:thiamine pyrophosphate binding"/>
    <property type="evidence" value="ECO:0007669"/>
    <property type="project" value="InterPro"/>
</dbReference>
<comment type="caution">
    <text evidence="7">The sequence shown here is derived from an EMBL/GenBank/DDBJ whole genome shotgun (WGS) entry which is preliminary data.</text>
</comment>
<evidence type="ECO:0000256" key="1">
    <source>
        <dbReference type="ARBA" id="ARBA00007812"/>
    </source>
</evidence>
<proteinExistence type="inferred from homology"/>
<dbReference type="InterPro" id="IPR011766">
    <property type="entry name" value="TPP_enzyme_TPP-bd"/>
</dbReference>
<dbReference type="Pfam" id="PF02775">
    <property type="entry name" value="TPP_enzyme_C"/>
    <property type="match status" value="1"/>
</dbReference>
<accession>A0A7W9TLY8</accession>
<dbReference type="InterPro" id="IPR012000">
    <property type="entry name" value="Thiamin_PyroP_enz_cen_dom"/>
</dbReference>
<evidence type="ECO:0000259" key="4">
    <source>
        <dbReference type="Pfam" id="PF00205"/>
    </source>
</evidence>
<dbReference type="PANTHER" id="PTHR18968:SF167">
    <property type="entry name" value="ACETOLACTATE SYNTHASE LARGE SUBUNIT ILVB2-RELATED"/>
    <property type="match status" value="1"/>
</dbReference>
<dbReference type="GO" id="GO:0000287">
    <property type="term" value="F:magnesium ion binding"/>
    <property type="evidence" value="ECO:0007669"/>
    <property type="project" value="InterPro"/>
</dbReference>
<evidence type="ECO:0000313" key="7">
    <source>
        <dbReference type="EMBL" id="MBB6082994.1"/>
    </source>
</evidence>
<organism evidence="7 8">
    <name type="scientific">Castellaniella defragrans</name>
    <name type="common">Alcaligenes defragrans</name>
    <dbReference type="NCBI Taxonomy" id="75697"/>
    <lineage>
        <taxon>Bacteria</taxon>
        <taxon>Pseudomonadati</taxon>
        <taxon>Pseudomonadota</taxon>
        <taxon>Betaproteobacteria</taxon>
        <taxon>Burkholderiales</taxon>
        <taxon>Alcaligenaceae</taxon>
        <taxon>Castellaniella</taxon>
    </lineage>
</organism>
<feature type="domain" description="Thiamine pyrophosphate enzyme N-terminal TPP-binding" evidence="6">
    <location>
        <begin position="7"/>
        <end position="127"/>
    </location>
</feature>
<dbReference type="Proteomes" id="UP000541136">
    <property type="component" value="Unassembled WGS sequence"/>
</dbReference>
<comment type="similarity">
    <text evidence="1 3">Belongs to the TPP enzyme family.</text>
</comment>
<dbReference type="Gene3D" id="3.40.50.1220">
    <property type="entry name" value="TPP-binding domain"/>
    <property type="match status" value="1"/>
</dbReference>
<evidence type="ECO:0000256" key="2">
    <source>
        <dbReference type="ARBA" id="ARBA00023052"/>
    </source>
</evidence>
<dbReference type="NCBIfam" id="NF006122">
    <property type="entry name" value="PRK08266.1"/>
    <property type="match status" value="1"/>
</dbReference>
<keyword evidence="2 3" id="KW-0786">Thiamine pyrophosphate</keyword>
<dbReference type="PANTHER" id="PTHR18968">
    <property type="entry name" value="THIAMINE PYROPHOSPHATE ENZYMES"/>
    <property type="match status" value="1"/>
</dbReference>
<dbReference type="RefSeq" id="WP_151023959.1">
    <property type="nucleotide sequence ID" value="NZ_JACHIB010000005.1"/>
</dbReference>
<sequence>MSQGKKMTGGEAIVQSLVRNGIDTLFGIPGVQTYGLFDALQRNGKRIRVVTPRHEQTTAYMAMGYAKSTGRIGAFSVVPGPGILNTTAALCTAYGVSAPVLGITGQVPSDYIGSGKGHLHELPDQLATLRTLTKWAARIEHTSQVPEVMHDAFRQLQSGRPRPVVVEMPWELFTAAAPVTPIEPPAVYPQIEIDPDSIARAAALLKEARNPLIMVGSGAQHAAPEVLALAEQLQAPVVSWRGGRGIVSDEHPLGFTCASGFRRWAETDVVIGIGSRLEMMWFRWPDLGKQRRLINIDIDPVQMVRLKPAVGIVGDAARASRGLLEEIRRHEGARASRTEEFLALKARTHADIQKITPHVQYLAAIRQALPRDGFFVEEICQAGFTSFYGFPVYQPRTYVTAGHQGTLGYGFPTALGVKVGNPDKCVVSITGDGGFLFGLQDLITAAQYRINLVVVVFNNGAYGNVYRDQQRLFEGRTIGSELSNPDFVKLAESFGIAGQRVQTPAQLAQALERAFAADAPALIEVPIDKDRETPPWEFLMPAPGA</sequence>
<keyword evidence="7" id="KW-0808">Transferase</keyword>
<evidence type="ECO:0000256" key="3">
    <source>
        <dbReference type="RuleBase" id="RU362132"/>
    </source>
</evidence>
<dbReference type="Pfam" id="PF02776">
    <property type="entry name" value="TPP_enzyme_N"/>
    <property type="match status" value="1"/>
</dbReference>
<dbReference type="InterPro" id="IPR045229">
    <property type="entry name" value="TPP_enz"/>
</dbReference>
<dbReference type="PROSITE" id="PS00187">
    <property type="entry name" value="TPP_ENZYMES"/>
    <property type="match status" value="1"/>
</dbReference>
<dbReference type="SUPFAM" id="SSF52518">
    <property type="entry name" value="Thiamin diphosphate-binding fold (THDP-binding)"/>
    <property type="match status" value="2"/>
</dbReference>
<dbReference type="AlphaFoldDB" id="A0A7W9TLY8"/>
<dbReference type="InterPro" id="IPR000399">
    <property type="entry name" value="TPP-bd_CS"/>
</dbReference>
<dbReference type="GO" id="GO:0003984">
    <property type="term" value="F:acetolactate synthase activity"/>
    <property type="evidence" value="ECO:0007669"/>
    <property type="project" value="UniProtKB-EC"/>
</dbReference>
<feature type="domain" description="Thiamine pyrophosphate enzyme TPP-binding" evidence="5">
    <location>
        <begin position="388"/>
        <end position="525"/>
    </location>
</feature>